<evidence type="ECO:0000256" key="8">
    <source>
        <dbReference type="SAM" id="Phobius"/>
    </source>
</evidence>
<dbReference type="InterPro" id="IPR006603">
    <property type="entry name" value="PQ-loop_rpt"/>
</dbReference>
<comment type="caution">
    <text evidence="9">The sequence shown here is derived from an EMBL/GenBank/DDBJ whole genome shotgun (WGS) entry which is preliminary data.</text>
</comment>
<keyword evidence="10" id="KW-1185">Reference proteome</keyword>
<feature type="transmembrane region" description="Helical" evidence="8">
    <location>
        <begin position="364"/>
        <end position="383"/>
    </location>
</feature>
<organism evidence="9 10">
    <name type="scientific">Mycena pura</name>
    <dbReference type="NCBI Taxonomy" id="153505"/>
    <lineage>
        <taxon>Eukaryota</taxon>
        <taxon>Fungi</taxon>
        <taxon>Dikarya</taxon>
        <taxon>Basidiomycota</taxon>
        <taxon>Agaricomycotina</taxon>
        <taxon>Agaricomycetes</taxon>
        <taxon>Agaricomycetidae</taxon>
        <taxon>Agaricales</taxon>
        <taxon>Marasmiineae</taxon>
        <taxon>Mycenaceae</taxon>
        <taxon>Mycena</taxon>
    </lineage>
</organism>
<dbReference type="GO" id="GO:0015174">
    <property type="term" value="F:basic amino acid transmembrane transporter activity"/>
    <property type="evidence" value="ECO:0007669"/>
    <property type="project" value="TreeGrafter"/>
</dbReference>
<feature type="compositionally biased region" description="Basic and acidic residues" evidence="7">
    <location>
        <begin position="204"/>
        <end position="216"/>
    </location>
</feature>
<feature type="region of interest" description="Disordered" evidence="7">
    <location>
        <begin position="162"/>
        <end position="240"/>
    </location>
</feature>
<sequence length="447" mass="49052">MSPSLSDFLGYTSIACWLGAQFPQVLKNFQLKSCEGLALPFLANWFLGDASNLLGCLLTHQLPFQTWLASYFVSVDIILVTQYFYYEHARPPPQFGRPRVGSTSDRHYRTLSAVAANVSAAAALAAQQHDGLRPSASRVSVDDDVDDSALAAMADSFHSEGVPSRKRVSWSTERYGKRGGSVGRAPISRLGSKVLPRITPAEDAVDRGRSRQREATPDTPAPVPTEGVGQPSDLSNRRNSRASRRGASLVFLSLFALHGVGTWTGSSTTLQWRGADVAVGRVLASVPVGIIPTTTVGVNRVQVASSDNHPRREPHHDPIPADPSSERFLGRIFAWLCTTLYLTSRLPQIWKNFVRKSVEGLSMYLFIFAFLGNTFYVASILTSEKAFEPPPASTEFLRESLPYLLGSGGTLMFDIAILSQSLIYRRPKRHGRSRLTEEEARLIAEEG</sequence>
<keyword evidence="4 8" id="KW-0472">Membrane</keyword>
<keyword evidence="3 8" id="KW-1133">Transmembrane helix</keyword>
<dbReference type="EMBL" id="JARJCW010000011">
    <property type="protein sequence ID" value="KAJ7219371.1"/>
    <property type="molecule type" value="Genomic_DNA"/>
</dbReference>
<comment type="subcellular location">
    <subcellularLocation>
        <location evidence="1">Membrane</location>
        <topology evidence="1">Multi-pass membrane protein</topology>
    </subcellularLocation>
</comment>
<evidence type="ECO:0000256" key="2">
    <source>
        <dbReference type="ARBA" id="ARBA00022692"/>
    </source>
</evidence>
<evidence type="ECO:0000256" key="6">
    <source>
        <dbReference type="ARBA" id="ARBA00050768"/>
    </source>
</evidence>
<dbReference type="PANTHER" id="PTHR16201">
    <property type="entry name" value="SEVEN TRANSMEMBRANE PROTEIN 1-RELATED"/>
    <property type="match status" value="1"/>
</dbReference>
<dbReference type="Proteomes" id="UP001219525">
    <property type="component" value="Unassembled WGS sequence"/>
</dbReference>
<evidence type="ECO:0000313" key="9">
    <source>
        <dbReference type="EMBL" id="KAJ7219371.1"/>
    </source>
</evidence>
<dbReference type="GO" id="GO:0000329">
    <property type="term" value="C:fungal-type vacuole membrane"/>
    <property type="evidence" value="ECO:0007669"/>
    <property type="project" value="TreeGrafter"/>
</dbReference>
<proteinExistence type="inferred from homology"/>
<feature type="transmembrane region" description="Helical" evidence="8">
    <location>
        <begin position="403"/>
        <end position="424"/>
    </location>
</feature>
<gene>
    <name evidence="9" type="ORF">GGX14DRAFT_591806</name>
</gene>
<dbReference type="AlphaFoldDB" id="A0AAD6YFZ1"/>
<evidence type="ECO:0000256" key="7">
    <source>
        <dbReference type="SAM" id="MobiDB-lite"/>
    </source>
</evidence>
<dbReference type="PANTHER" id="PTHR16201:SF34">
    <property type="entry name" value="LYSOSOMAL AMINO ACID TRANSPORTER 1"/>
    <property type="match status" value="1"/>
</dbReference>
<evidence type="ECO:0000313" key="10">
    <source>
        <dbReference type="Proteomes" id="UP001219525"/>
    </source>
</evidence>
<evidence type="ECO:0000256" key="5">
    <source>
        <dbReference type="ARBA" id="ARBA00038039"/>
    </source>
</evidence>
<dbReference type="SMART" id="SM00679">
    <property type="entry name" value="CTNS"/>
    <property type="match status" value="2"/>
</dbReference>
<comment type="catalytic activity">
    <reaction evidence="6">
        <text>L-histidine(out) + L-arginine(in) = L-histidine(in) + L-arginine(out)</text>
        <dbReference type="Rhea" id="RHEA:71063"/>
        <dbReference type="ChEBI" id="CHEBI:32682"/>
        <dbReference type="ChEBI" id="CHEBI:57595"/>
    </reaction>
</comment>
<name>A0AAD6YFZ1_9AGAR</name>
<dbReference type="Gene3D" id="1.20.1280.290">
    <property type="match status" value="2"/>
</dbReference>
<evidence type="ECO:0000256" key="3">
    <source>
        <dbReference type="ARBA" id="ARBA00022989"/>
    </source>
</evidence>
<dbReference type="InterPro" id="IPR051415">
    <property type="entry name" value="LAAT-1"/>
</dbReference>
<evidence type="ECO:0000256" key="4">
    <source>
        <dbReference type="ARBA" id="ARBA00023136"/>
    </source>
</evidence>
<reference evidence="9" key="1">
    <citation type="submission" date="2023-03" db="EMBL/GenBank/DDBJ databases">
        <title>Massive genome expansion in bonnet fungi (Mycena s.s.) driven by repeated elements and novel gene families across ecological guilds.</title>
        <authorList>
            <consortium name="Lawrence Berkeley National Laboratory"/>
            <person name="Harder C.B."/>
            <person name="Miyauchi S."/>
            <person name="Viragh M."/>
            <person name="Kuo A."/>
            <person name="Thoen E."/>
            <person name="Andreopoulos B."/>
            <person name="Lu D."/>
            <person name="Skrede I."/>
            <person name="Drula E."/>
            <person name="Henrissat B."/>
            <person name="Morin E."/>
            <person name="Kohler A."/>
            <person name="Barry K."/>
            <person name="LaButti K."/>
            <person name="Morin E."/>
            <person name="Salamov A."/>
            <person name="Lipzen A."/>
            <person name="Mereny Z."/>
            <person name="Hegedus B."/>
            <person name="Baldrian P."/>
            <person name="Stursova M."/>
            <person name="Weitz H."/>
            <person name="Taylor A."/>
            <person name="Grigoriev I.V."/>
            <person name="Nagy L.G."/>
            <person name="Martin F."/>
            <person name="Kauserud H."/>
        </authorList>
    </citation>
    <scope>NUCLEOTIDE SEQUENCE</scope>
    <source>
        <strain evidence="9">9144</strain>
    </source>
</reference>
<evidence type="ECO:0000256" key="1">
    <source>
        <dbReference type="ARBA" id="ARBA00004141"/>
    </source>
</evidence>
<feature type="transmembrane region" description="Helical" evidence="8">
    <location>
        <begin position="246"/>
        <end position="264"/>
    </location>
</feature>
<protein>
    <submittedName>
        <fullName evidence="9">PQ loop repeat-domain-containing protein</fullName>
    </submittedName>
</protein>
<keyword evidence="2 8" id="KW-0812">Transmembrane</keyword>
<feature type="transmembrane region" description="Helical" evidence="8">
    <location>
        <begin position="67"/>
        <end position="86"/>
    </location>
</feature>
<accession>A0AAD6YFZ1</accession>
<dbReference type="GO" id="GO:0034488">
    <property type="term" value="P:basic amino acid transmembrane export from vacuole"/>
    <property type="evidence" value="ECO:0007669"/>
    <property type="project" value="TreeGrafter"/>
</dbReference>
<comment type="similarity">
    <text evidence="5">Belongs to the laat-1 family.</text>
</comment>
<dbReference type="Pfam" id="PF04193">
    <property type="entry name" value="PQ-loop"/>
    <property type="match status" value="2"/>
</dbReference>
<dbReference type="FunFam" id="1.20.1280.290:FF:000009">
    <property type="entry name" value="PQ loop repeat family protein"/>
    <property type="match status" value="1"/>
</dbReference>